<feature type="domain" description="Protein kinase" evidence="6">
    <location>
        <begin position="21"/>
        <end position="283"/>
    </location>
</feature>
<dbReference type="InterPro" id="IPR000719">
    <property type="entry name" value="Prot_kinase_dom"/>
</dbReference>
<comment type="caution">
    <text evidence="7">The sequence shown here is derived from an EMBL/GenBank/DDBJ whole genome shotgun (WGS) entry which is preliminary data.</text>
</comment>
<name>A0A8H3XBS2_GIGMA</name>
<dbReference type="InterPro" id="IPR011009">
    <property type="entry name" value="Kinase-like_dom_sf"/>
</dbReference>
<sequence length="3140" mass="359633">MDKQVHSPNQKSIKEFCYTDFSNIRIIGRGKHGTVCSANLGNLMVVLKRFNNIKALDKNYELSIKRAKTHPNIRLFLGITKDPVKDYLITISEYANDNLQDYLRNKRNDDGIFKISFDNLIQIANEITSGLEWLHFNDIIHRNLHSKNILIHKDQVKISDFDLNDSFQLSNSVIQDFPAYYEPQLFINSDKVYLIDKKSDIYSLGVVFWELTSGITPFSNCSKYVIIMKIANGKREETIPNTPIEYVNIYTKCWRTDPNERPTLHDIKAALDELPATSSVEFIINDTVSKPPMPFIRENNGRLAREDKEKNIYQKSNKGLQIMHSIGPVLYSIRADDDGDCFILKLDETNNWQIDNGPVHSPSYQYFKSAILKRKITNFKGIIITNLSNGEFEDLKSIKLLNWNSTEKTVIERISSIFKNIPEQPINKISESYIKLLIKDKQLWLSVNEKGELVPSDMPTLFRISNESFPDQIAYRISICNFDFIVKFEWVAKNKYDEFYLVDLNTGKDLYYAFEESTLLPHLKKQSTKERALLFNFSKDNSTNQSVEIKKSGNTLRSFLIELGEQNTHASLTIMNALNYIIRACNVKKVFKSFIYTCLQLQANLDSEIEWEITKYNLFNIKNAIIKLEKSELPKLHSYFPFYEHATDMQVIIKNSQLDDLKIEISLNLNNNGSTSCCSWDPDILDIFQTKSVYDYLLNANVPQHEWKDLTLGYLSLLIMPPLKAVPEYLKIPLPFLSGISLLDQKINKEISDINFEIGPTGARLIQAELFLDTLTENEVKFDGIQISQLSDIKITIINSDVVNGDLNIALEACANIKDNIVKILTKNENDQFLAAKFNTDTTLANIAIVLNVDEKVYNELKVPLYDIPLDNFLIDVNPEFNLLFCPVTKPPTMNFRLKSINIFANNFPKMEKFMPPQFYQTLNLTNISIDISVCDPLDIENTMIGLNIKSNLLTTDNKKLLANLSYHPIKSIEQHMLMSIKPQDTYDNDNPLNLKEMLKAIGLYDTIEKINEVAPMLWHHVKVLESVEFQYLVLQIKLNEQNNAYEIGDFNLGILIPRFIIKKDVIEIRNAILDLGYNGIQWSGNIQGATEIIGKDGKYSCLIDYLSPTKEQLGNLLIKNLNKCFTLKEIIQILELDKLESISTIPILEKLFESSEININLINSDHYDFIIQDLLVIFRTDKLELKPLIIGQSDKLEMKPLIINQSEVNISYFPPKNNTDSAMWKFSIRGNIDNMTATLNYNNEKHKIEATLIPDISKKLEDIIELLVEKPEFSDNSMYYEICDSEVANIELIFNIDEDNMYIEYFSTELMKTLSYDKFFLDNLLFIYEEMIHNDNPNKETPPRKKYTLESIISRKKDIHKVSAKMKIDCSKDIAEASITSVQNSLSLSNIFKFVVGFQYNLSDILPKLSNLPDFDNIEITETYSIKILIKPFKIIEFNISAEKKDAYDIFNIPAEKEDAYDIFNISAEKEDILETPSIRLQPIGISFNYVYDLDRKKEKFEGTFYGTFLLNDGTNLRLKFASSKTNGEDVFIASMQIINDESAVYFSSFIDTLLGGGNEWSNQTPEEMRSPKLIVENHLKPIVFDQPELILSTDAEVYLYINLTEKSVALYATINSIGNALLLVKKLNRNPSEDIMESLSNNSKLGYLLTLKTPNDFKFEEFFNHDIASNIDTILPLTQGNIVLVSYQDVTFESVKKDLNGKIKELNNILNPDDEDKKPIKFEDILSIKLPDRKDIYKPTLIQGANIYACLDYTKGHSILLENFSLISNLVSISPKILVELSLGTDSLLSNSEFRASIENLELDGGLNFEEISFSYIPNDKKFDPKLIFSGNLKFEKLLSTKFDIKGSLNVSEEESTFEVESLSQSIENPFGKMSGICIKEIVFKMKFKYGNNMAFSRKVQSIYSLKGKVGFHSENPNIETILEGNILFVNGIPRVCSVNIDQKIQLIHLLATIFSEKYLEETNLMWPKDFPDIAFNDGEIYYASIPTDYPEDSVMINNKVYDKGYNINSHIDFFGIVNPLITAQINNGIKIKVTENSEINLGYIKISINNLIVELNVKNYSIGINGCLKLFGMDPAEFHLNYKNKTQRFEGEIEIKGSLLGVDNPKIIGYWSKMNKFVITEWPSFCKLIWTTAELAKFIVEASSGLCGSISDLKLNENFEGHFNINLKQHETQNDTLVSFLIEGKYLLRITGGKEESTDIAEIDIPSIQFDIKYPICDDNIPICLLEYFENELLKNVVKSLQNLLKDSEKFAKFLDGLAIITLIKLSESALKGFVCFAGNEINKLAKDTLEAMKNCAKNILANKQPKNKKLIEEDVIPVEEALMLSDSVSLAGPLLAITGEWIAYFIFAINLVLVLKNLFGDQSEEEKEIKKGKGEMEGFEKRIKNAVERFLNLDYLIPGVEFYSDISLKIKWNIPKNAENDKSAGEIRYKLRIIIIENEIIEKDIIVGKKEIESDKSDHKRLSHVFENDLLMKCKNVSVTITAVLQHGNLNYTGLQSKEAKIEHTPKLYPPAKLKSIYNAHTKILTTEIVSDDNDTKQYYCELINTNVSNYDNNDDNKSIFYHEVIKIRTLKSTLLTINFKENLITGPGGEYKIRALAMSPNLKKSEFKYADEVISRLHPPISVEFNRTYDVNNNEEYLKITVKDIPDQQQLHGYTYQIINDKDIIYSLPTDKVSISLPDLRLDVIRNITKKLTAEHYIHLKKVANEEYNWMDSSYISSTKSFKFLSHVNNIKGFYNKNNNILNFYWDPVENASQYLVTLFALGQHLKQIDKIPKTFIEYDMQEFDEQLKNSDNSIITYICTIQAVNGKEFFDGPVNPINEGFIQLPRPTNVNMEKTLNKLHVYYTPITLSDDLKKDFKGYKINLYNIQSSNEHLVAESSLIEDVTSNYYDFPLDDIKFKENGIYRAKVYAISSNDQIISSFPGNSIKTMKRLLPPNNIQISVKTNESDIHMIISCGFDPEIKAYVLGVVNKETNKFISKFKEPTNDSPMVQQELSLAEIRKIHNSPKFAKFHAFAQSIGDKDEFDSIIVNSITVVTQFEAPKDISLVLENNEFLVSYFAPTEGFYEAQVVDDNNRDKSFGVIKNKSSVGKDIIIIQIADLEENMKYIARVKKIVHDKDPTKYMPSIWQFSNVITI</sequence>
<reference evidence="7 8" key="1">
    <citation type="journal article" date="2019" name="Environ. Microbiol.">
        <title>At the nexus of three kingdoms: the genome of the mycorrhizal fungus Gigaspora margarita provides insights into plant, endobacterial and fungal interactions.</title>
        <authorList>
            <person name="Venice F."/>
            <person name="Ghignone S."/>
            <person name="Salvioli di Fossalunga A."/>
            <person name="Amselem J."/>
            <person name="Novero M."/>
            <person name="Xianan X."/>
            <person name="Sedzielewska Toro K."/>
            <person name="Morin E."/>
            <person name="Lipzen A."/>
            <person name="Grigoriev I.V."/>
            <person name="Henrissat B."/>
            <person name="Martin F.M."/>
            <person name="Bonfante P."/>
        </authorList>
    </citation>
    <scope>NUCLEOTIDE SEQUENCE [LARGE SCALE GENOMIC DNA]</scope>
    <source>
        <strain evidence="7 8">BEG34</strain>
    </source>
</reference>
<dbReference type="Gene3D" id="1.10.510.10">
    <property type="entry name" value="Transferase(Phosphotransferase) domain 1"/>
    <property type="match status" value="1"/>
</dbReference>
<evidence type="ECO:0000256" key="1">
    <source>
        <dbReference type="ARBA" id="ARBA00022679"/>
    </source>
</evidence>
<keyword evidence="1" id="KW-0808">Transferase</keyword>
<evidence type="ECO:0000256" key="4">
    <source>
        <dbReference type="ARBA" id="ARBA00022840"/>
    </source>
</evidence>
<dbReference type="SUPFAM" id="SSF56112">
    <property type="entry name" value="Protein kinase-like (PK-like)"/>
    <property type="match status" value="1"/>
</dbReference>
<dbReference type="PANTHER" id="PTHR44329">
    <property type="entry name" value="SERINE/THREONINE-PROTEIN KINASE TNNI3K-RELATED"/>
    <property type="match status" value="1"/>
</dbReference>
<dbReference type="Pfam" id="PF07714">
    <property type="entry name" value="PK_Tyr_Ser-Thr"/>
    <property type="match status" value="1"/>
</dbReference>
<keyword evidence="8" id="KW-1185">Reference proteome</keyword>
<evidence type="ECO:0000259" key="6">
    <source>
        <dbReference type="PROSITE" id="PS50011"/>
    </source>
</evidence>
<dbReference type="GO" id="GO:0004674">
    <property type="term" value="F:protein serine/threonine kinase activity"/>
    <property type="evidence" value="ECO:0007669"/>
    <property type="project" value="TreeGrafter"/>
</dbReference>
<dbReference type="PROSITE" id="PS50011">
    <property type="entry name" value="PROTEIN_KINASE_DOM"/>
    <property type="match status" value="1"/>
</dbReference>
<dbReference type="Proteomes" id="UP000439903">
    <property type="component" value="Unassembled WGS sequence"/>
</dbReference>
<evidence type="ECO:0000313" key="8">
    <source>
        <dbReference type="Proteomes" id="UP000439903"/>
    </source>
</evidence>
<protein>
    <submittedName>
        <fullName evidence="7">Kinase-like protein</fullName>
    </submittedName>
</protein>
<evidence type="ECO:0000256" key="5">
    <source>
        <dbReference type="PROSITE-ProRule" id="PRU10141"/>
    </source>
</evidence>
<evidence type="ECO:0000256" key="3">
    <source>
        <dbReference type="ARBA" id="ARBA00022777"/>
    </source>
</evidence>
<dbReference type="EMBL" id="WTPW01001269">
    <property type="protein sequence ID" value="KAF0445585.1"/>
    <property type="molecule type" value="Genomic_DNA"/>
</dbReference>
<keyword evidence="4 5" id="KW-0067">ATP-binding</keyword>
<accession>A0A8H3XBS2</accession>
<dbReference type="OrthoDB" id="2399047at2759"/>
<feature type="binding site" evidence="5">
    <location>
        <position position="48"/>
    </location>
    <ligand>
        <name>ATP</name>
        <dbReference type="ChEBI" id="CHEBI:30616"/>
    </ligand>
</feature>
<evidence type="ECO:0000313" key="7">
    <source>
        <dbReference type="EMBL" id="KAF0445585.1"/>
    </source>
</evidence>
<dbReference type="PANTHER" id="PTHR44329:SF288">
    <property type="entry name" value="MITOGEN-ACTIVATED PROTEIN KINASE KINASE KINASE 20"/>
    <property type="match status" value="1"/>
</dbReference>
<dbReference type="PROSITE" id="PS00107">
    <property type="entry name" value="PROTEIN_KINASE_ATP"/>
    <property type="match status" value="1"/>
</dbReference>
<organism evidence="7 8">
    <name type="scientific">Gigaspora margarita</name>
    <dbReference type="NCBI Taxonomy" id="4874"/>
    <lineage>
        <taxon>Eukaryota</taxon>
        <taxon>Fungi</taxon>
        <taxon>Fungi incertae sedis</taxon>
        <taxon>Mucoromycota</taxon>
        <taxon>Glomeromycotina</taxon>
        <taxon>Glomeromycetes</taxon>
        <taxon>Diversisporales</taxon>
        <taxon>Gigasporaceae</taxon>
        <taxon>Gigaspora</taxon>
    </lineage>
</organism>
<proteinExistence type="predicted"/>
<dbReference type="GO" id="GO:0005524">
    <property type="term" value="F:ATP binding"/>
    <property type="evidence" value="ECO:0007669"/>
    <property type="project" value="UniProtKB-UniRule"/>
</dbReference>
<dbReference type="InterPro" id="IPR017441">
    <property type="entry name" value="Protein_kinase_ATP_BS"/>
</dbReference>
<dbReference type="InterPro" id="IPR001245">
    <property type="entry name" value="Ser-Thr/Tyr_kinase_cat_dom"/>
</dbReference>
<keyword evidence="3 7" id="KW-0418">Kinase</keyword>
<keyword evidence="2 5" id="KW-0547">Nucleotide-binding</keyword>
<dbReference type="InterPro" id="IPR051681">
    <property type="entry name" value="Ser/Thr_Kinases-Pseudokinases"/>
</dbReference>
<gene>
    <name evidence="7" type="ORF">F8M41_003103</name>
</gene>
<evidence type="ECO:0000256" key="2">
    <source>
        <dbReference type="ARBA" id="ARBA00022741"/>
    </source>
</evidence>